<keyword evidence="1" id="KW-1133">Transmembrane helix</keyword>
<organism evidence="2 3">
    <name type="scientific">Neorhizobium galegae</name>
    <name type="common">Rhizobium galegae</name>
    <dbReference type="NCBI Taxonomy" id="399"/>
    <lineage>
        <taxon>Bacteria</taxon>
        <taxon>Pseudomonadati</taxon>
        <taxon>Pseudomonadota</taxon>
        <taxon>Alphaproteobacteria</taxon>
        <taxon>Hyphomicrobiales</taxon>
        <taxon>Rhizobiaceae</taxon>
        <taxon>Rhizobium/Agrobacterium group</taxon>
        <taxon>Neorhizobium</taxon>
    </lineage>
</organism>
<evidence type="ECO:0000313" key="2">
    <source>
        <dbReference type="EMBL" id="KAB1085062.1"/>
    </source>
</evidence>
<feature type="transmembrane region" description="Helical" evidence="1">
    <location>
        <begin position="7"/>
        <end position="30"/>
    </location>
</feature>
<dbReference type="RefSeq" id="WP_151040625.1">
    <property type="nucleotide sequence ID" value="NZ_VZUL01000002.1"/>
</dbReference>
<keyword evidence="1" id="KW-0472">Membrane</keyword>
<sequence>MRRFIKYTIGAILVSACLVFALSFYGYLLWNTRLGLTDSDKAFGARLERSLLKPSDSMRVADIHPGAWSLVCIITAYESPSRVAAKVLGVSKSELKFIDSTDGLASDNLWGLAFLYPPNSVEYRQIHSSHFYAGDSTECRSQNDAALQVQDLLKTNKDMLLLIKQ</sequence>
<comment type="caution">
    <text evidence="2">The sequence shown here is derived from an EMBL/GenBank/DDBJ whole genome shotgun (WGS) entry which is preliminary data.</text>
</comment>
<keyword evidence="1" id="KW-0812">Transmembrane</keyword>
<protein>
    <submittedName>
        <fullName evidence="2">Uncharacterized protein</fullName>
    </submittedName>
</protein>
<dbReference type="Proteomes" id="UP000386575">
    <property type="component" value="Unassembled WGS sequence"/>
</dbReference>
<dbReference type="AlphaFoldDB" id="A0A6A1TJU9"/>
<evidence type="ECO:0000313" key="3">
    <source>
        <dbReference type="Proteomes" id="UP000386575"/>
    </source>
</evidence>
<name>A0A6A1TJU9_NEOGA</name>
<dbReference type="EMBL" id="VZUL01000002">
    <property type="protein sequence ID" value="KAB1085062.1"/>
    <property type="molecule type" value="Genomic_DNA"/>
</dbReference>
<proteinExistence type="predicted"/>
<dbReference type="PROSITE" id="PS51257">
    <property type="entry name" value="PROKAR_LIPOPROTEIN"/>
    <property type="match status" value="1"/>
</dbReference>
<evidence type="ECO:0000256" key="1">
    <source>
        <dbReference type="SAM" id="Phobius"/>
    </source>
</evidence>
<reference evidence="2 3" key="1">
    <citation type="submission" date="2019-09" db="EMBL/GenBank/DDBJ databases">
        <title>Genome sequencing of Ng87 strain.</title>
        <authorList>
            <person name="Karasev E.S."/>
            <person name="Andronov E."/>
        </authorList>
    </citation>
    <scope>NUCLEOTIDE SEQUENCE [LARGE SCALE GENOMIC DNA]</scope>
    <source>
        <strain evidence="2 3">Ng87</strain>
    </source>
</reference>
<gene>
    <name evidence="2" type="ORF">F4V91_00585</name>
</gene>
<accession>A0A6A1TJU9</accession>